<feature type="domain" description="Ig-like" evidence="5">
    <location>
        <begin position="599"/>
        <end position="692"/>
    </location>
</feature>
<proteinExistence type="predicted"/>
<dbReference type="GO" id="GO:0016020">
    <property type="term" value="C:membrane"/>
    <property type="evidence" value="ECO:0007669"/>
    <property type="project" value="UniProtKB-SubCell"/>
</dbReference>
<comment type="subcellular location">
    <subcellularLocation>
        <location evidence="1">Membrane</location>
        <topology evidence="1">Single-pass membrane protein</topology>
    </subcellularLocation>
</comment>
<dbReference type="InterPro" id="IPR007110">
    <property type="entry name" value="Ig-like_dom"/>
</dbReference>
<feature type="region of interest" description="Disordered" evidence="4">
    <location>
        <begin position="1036"/>
        <end position="1078"/>
    </location>
</feature>
<evidence type="ECO:0000313" key="6">
    <source>
        <dbReference type="EMBL" id="CAC5421811.1"/>
    </source>
</evidence>
<feature type="compositionally biased region" description="Basic and acidic residues" evidence="4">
    <location>
        <begin position="972"/>
        <end position="988"/>
    </location>
</feature>
<organism evidence="6 7">
    <name type="scientific">Mytilus coruscus</name>
    <name type="common">Sea mussel</name>
    <dbReference type="NCBI Taxonomy" id="42192"/>
    <lineage>
        <taxon>Eukaryota</taxon>
        <taxon>Metazoa</taxon>
        <taxon>Spiralia</taxon>
        <taxon>Lophotrochozoa</taxon>
        <taxon>Mollusca</taxon>
        <taxon>Bivalvia</taxon>
        <taxon>Autobranchia</taxon>
        <taxon>Pteriomorphia</taxon>
        <taxon>Mytilida</taxon>
        <taxon>Mytiloidea</taxon>
        <taxon>Mytilidae</taxon>
        <taxon>Mytilinae</taxon>
        <taxon>Mytilus</taxon>
    </lineage>
</organism>
<feature type="region of interest" description="Disordered" evidence="4">
    <location>
        <begin position="972"/>
        <end position="1003"/>
    </location>
</feature>
<dbReference type="OrthoDB" id="6158624at2759"/>
<dbReference type="SUPFAM" id="SSF48726">
    <property type="entry name" value="Immunoglobulin"/>
    <property type="match status" value="2"/>
</dbReference>
<dbReference type="InterPro" id="IPR013162">
    <property type="entry name" value="CD80_C2-set"/>
</dbReference>
<sequence>MMEQLNEKLEGDEEFRKTLIMVLFKLKEGGDLPAITIIVMRSLLANKLMSKFSLTGQRGKIAFKGTRTCKVILTNSYVILSSEVRINDNITAEAYSNGTMLNCSFNIRNGDSFGSIVLAAENLTTGKFQDIAGSFGDENPLVTSFGINVFGNETTALIVENSENSLLVTFNHVMCKHERQYKCYLGVRQIGSFTPKRIESDIMSIHVKVPPSQPDNISLVSMQMTSAPVIYDGDNVTYVCLGNVGQPPKSFNFQMNQRKHILSRNYTSTETSTQELQKTCSYYRISYTSLHVTAEDNQAIIRCVVSNSVNVDMYADSEPLEVYYAVRMPTINKHPNKTDYVVGSDASINLTCTTVGNPKPSYVWYKESMIQAIGTGENFIIKNLNKTHGGVYTCSVSNTFKEVIHTERVQVQLHIVDNAPVVKDAANSRSTDMATALTVNINENKTGIVGNDKLQMHCSFTKENVYTIFGIGLFGKSVKQLDFESLVSFLPGREARITRTGDYLRDRVMLTNLTQESTEIKITFTRLECIDEKEYRCKVTYQQIIPDESDDEWSSTTSIKLKVLPSKPEMFFTAHSLSNDTNRIDNETDSMTKEKKRSTQLISNKDINETAFMEGDNITFTCTGNVGNPEGIFVWQKIYSSEQISNYSHVSTESIPESCSYNGTSNLTIQMTADDNKAKIRCIVQSETSGVSVYADSEPLQIYLEDQSTINISPNITENEHSNGIMLKCSFNISAGASFHSIALAAQNKTTGEFKDVVGSYSDGNPTSTAFGFFLFGNVTAVLQPNNALMLTFNKLTWRHERLYKCILIVRPPYDRLNTERIESGIMQITVTADDSKTPSSSGGSQNVLERRVKLKNKSKCYVGFPQKSVAESRTESNYEYIDLEDDATKRLTVNNEIEIDDIREHNKKYLKKQMEEEESRIESKTSPQPAVYAQVNEAAKSRNKQNTETLKCIDKQEDCTYAETLEGIYDKAGDRRHKQNENDEHFDTSNSSNKQNSNHYGDTEWSIQTSHIESYNNQAFVKEENRKVATVSLTIRSSACSDDDDKTNQSGYNKSKKGYEDVKGTDQTGTSEEDTSH</sequence>
<evidence type="ECO:0000259" key="5">
    <source>
        <dbReference type="PROSITE" id="PS50835"/>
    </source>
</evidence>
<protein>
    <recommendedName>
        <fullName evidence="5">Ig-like domain-containing protein</fullName>
    </recommendedName>
</protein>
<feature type="domain" description="Ig-like" evidence="5">
    <location>
        <begin position="329"/>
        <end position="410"/>
    </location>
</feature>
<reference evidence="6 7" key="1">
    <citation type="submission" date="2020-06" db="EMBL/GenBank/DDBJ databases">
        <authorList>
            <person name="Li R."/>
            <person name="Bekaert M."/>
        </authorList>
    </citation>
    <scope>NUCLEOTIDE SEQUENCE [LARGE SCALE GENOMIC DNA]</scope>
    <source>
        <strain evidence="7">wild</strain>
    </source>
</reference>
<feature type="compositionally biased region" description="Polar residues" evidence="4">
    <location>
        <begin position="989"/>
        <end position="1003"/>
    </location>
</feature>
<dbReference type="Gene3D" id="2.60.40.10">
    <property type="entry name" value="Immunoglobulins"/>
    <property type="match status" value="3"/>
</dbReference>
<dbReference type="Pfam" id="PF08205">
    <property type="entry name" value="C2-set_2"/>
    <property type="match status" value="1"/>
</dbReference>
<evidence type="ECO:0000313" key="7">
    <source>
        <dbReference type="Proteomes" id="UP000507470"/>
    </source>
</evidence>
<keyword evidence="3" id="KW-1015">Disulfide bond</keyword>
<keyword evidence="2" id="KW-0472">Membrane</keyword>
<accession>A0A6J8ERR1</accession>
<dbReference type="SMART" id="SM00409">
    <property type="entry name" value="IG"/>
    <property type="match status" value="3"/>
</dbReference>
<evidence type="ECO:0000256" key="2">
    <source>
        <dbReference type="ARBA" id="ARBA00023136"/>
    </source>
</evidence>
<dbReference type="PANTHER" id="PTHR45889:SF8">
    <property type="entry name" value="IG-LIKE DOMAIN-CONTAINING PROTEIN"/>
    <property type="match status" value="1"/>
</dbReference>
<evidence type="ECO:0000256" key="4">
    <source>
        <dbReference type="SAM" id="MobiDB-lite"/>
    </source>
</evidence>
<dbReference type="PROSITE" id="PS50835">
    <property type="entry name" value="IG_LIKE"/>
    <property type="match status" value="2"/>
</dbReference>
<dbReference type="EMBL" id="CACVKT020009378">
    <property type="protein sequence ID" value="CAC5421811.1"/>
    <property type="molecule type" value="Genomic_DNA"/>
</dbReference>
<dbReference type="InterPro" id="IPR003599">
    <property type="entry name" value="Ig_sub"/>
</dbReference>
<dbReference type="AlphaFoldDB" id="A0A6J8ERR1"/>
<dbReference type="InterPro" id="IPR036179">
    <property type="entry name" value="Ig-like_dom_sf"/>
</dbReference>
<dbReference type="InterPro" id="IPR003598">
    <property type="entry name" value="Ig_sub2"/>
</dbReference>
<evidence type="ECO:0000256" key="1">
    <source>
        <dbReference type="ARBA" id="ARBA00004167"/>
    </source>
</evidence>
<keyword evidence="7" id="KW-1185">Reference proteome</keyword>
<name>A0A6J8ERR1_MYTCO</name>
<dbReference type="Pfam" id="PF13895">
    <property type="entry name" value="Ig_2"/>
    <property type="match status" value="1"/>
</dbReference>
<gene>
    <name evidence="6" type="ORF">MCOR_53896</name>
</gene>
<dbReference type="Proteomes" id="UP000507470">
    <property type="component" value="Unassembled WGS sequence"/>
</dbReference>
<dbReference type="SMART" id="SM00408">
    <property type="entry name" value="IGc2"/>
    <property type="match status" value="2"/>
</dbReference>
<dbReference type="PANTHER" id="PTHR45889">
    <property type="entry name" value="IG-LIKE DOMAIN-CONTAINING PROTEIN"/>
    <property type="match status" value="1"/>
</dbReference>
<evidence type="ECO:0000256" key="3">
    <source>
        <dbReference type="ARBA" id="ARBA00023157"/>
    </source>
</evidence>
<dbReference type="InterPro" id="IPR013783">
    <property type="entry name" value="Ig-like_fold"/>
</dbReference>